<name>K0K369_SACES</name>
<accession>K0K369</accession>
<evidence type="ECO:0008006" key="4">
    <source>
        <dbReference type="Google" id="ProtNLM"/>
    </source>
</evidence>
<feature type="signal peptide" evidence="1">
    <location>
        <begin position="1"/>
        <end position="27"/>
    </location>
</feature>
<dbReference type="HOGENOM" id="CLU_1936602_0_0_11"/>
<dbReference type="AlphaFoldDB" id="K0K369"/>
<reference evidence="2 3" key="1">
    <citation type="journal article" date="2012" name="BMC Genomics">
        <title>Complete genome sequence of Saccharothrix espanaensis DSM 44229T and comparison to the other completely sequenced Pseudonocardiaceae.</title>
        <authorList>
            <person name="Strobel T."/>
            <person name="Al-Dilaimi A."/>
            <person name="Blom J."/>
            <person name="Gessner A."/>
            <person name="Kalinowski J."/>
            <person name="Luzhetska M."/>
            <person name="Puhler A."/>
            <person name="Szczepanowski R."/>
            <person name="Bechthold A."/>
            <person name="Ruckert C."/>
        </authorList>
    </citation>
    <scope>NUCLEOTIDE SEQUENCE [LARGE SCALE GENOMIC DNA]</scope>
    <source>
        <strain evidence="3">ATCC 51144 / DSM 44229 / JCM 9112 / NBRC 15066 / NRRL 15764</strain>
    </source>
</reference>
<keyword evidence="3" id="KW-1185">Reference proteome</keyword>
<feature type="chain" id="PRO_5003834055" description="Secreted protein" evidence="1">
    <location>
        <begin position="28"/>
        <end position="130"/>
    </location>
</feature>
<dbReference type="EMBL" id="HE804045">
    <property type="protein sequence ID" value="CCH30998.1"/>
    <property type="molecule type" value="Genomic_DNA"/>
</dbReference>
<dbReference type="KEGG" id="sesp:BN6_37050"/>
<protein>
    <recommendedName>
        <fullName evidence="4">Secreted protein</fullName>
    </recommendedName>
</protein>
<evidence type="ECO:0000313" key="2">
    <source>
        <dbReference type="EMBL" id="CCH30998.1"/>
    </source>
</evidence>
<sequence length="130" mass="14180">MFRNAVRMALVLPVAALAAVLAPAAHAQSDPGPVAEISQERGYENCPNKHVCAYSQPKGQGNQWVKHQSASGKYDLPWAGRSVYNRTDKFITFYRQKGCKGSWFKLAPGQHSDYAGGAPMGSQVWCISIP</sequence>
<keyword evidence="1" id="KW-0732">Signal</keyword>
<gene>
    <name evidence="2" type="ordered locus">BN6_37050</name>
</gene>
<organism evidence="2 3">
    <name type="scientific">Saccharothrix espanaensis (strain ATCC 51144 / DSM 44229 / JCM 9112 / NBRC 15066 / NRRL 15764)</name>
    <dbReference type="NCBI Taxonomy" id="1179773"/>
    <lineage>
        <taxon>Bacteria</taxon>
        <taxon>Bacillati</taxon>
        <taxon>Actinomycetota</taxon>
        <taxon>Actinomycetes</taxon>
        <taxon>Pseudonocardiales</taxon>
        <taxon>Pseudonocardiaceae</taxon>
        <taxon>Saccharothrix</taxon>
    </lineage>
</organism>
<evidence type="ECO:0000313" key="3">
    <source>
        <dbReference type="Proteomes" id="UP000006281"/>
    </source>
</evidence>
<dbReference type="PATRIC" id="fig|1179773.3.peg.3704"/>
<dbReference type="Pfam" id="PF03995">
    <property type="entry name" value="Inhibitor_I36"/>
    <property type="match status" value="1"/>
</dbReference>
<evidence type="ECO:0000256" key="1">
    <source>
        <dbReference type="SAM" id="SignalP"/>
    </source>
</evidence>
<proteinExistence type="predicted"/>
<dbReference type="RefSeq" id="WP_015101110.1">
    <property type="nucleotide sequence ID" value="NC_019673.1"/>
</dbReference>
<dbReference type="OrthoDB" id="9815928at2"/>
<dbReference type="Proteomes" id="UP000006281">
    <property type="component" value="Chromosome"/>
</dbReference>
<dbReference type="BioCyc" id="SESP1179773:BN6_RS17945-MONOMER"/>